<feature type="domain" description="Aminotransferase class I/classII large" evidence="7">
    <location>
        <begin position="28"/>
        <end position="375"/>
    </location>
</feature>
<keyword evidence="9" id="KW-1185">Reference proteome</keyword>
<comment type="cofactor">
    <cofactor evidence="1 6">
        <name>pyridoxal 5'-phosphate</name>
        <dbReference type="ChEBI" id="CHEBI:597326"/>
    </cofactor>
</comment>
<dbReference type="GO" id="GO:0008483">
    <property type="term" value="F:transaminase activity"/>
    <property type="evidence" value="ECO:0007669"/>
    <property type="project" value="UniProtKB-KW"/>
</dbReference>
<dbReference type="EMBL" id="JANHNZ010000009">
    <property type="protein sequence ID" value="MCQ9210519.1"/>
    <property type="molecule type" value="Genomic_DNA"/>
</dbReference>
<accession>A0ABT1WPR3</accession>
<proteinExistence type="inferred from homology"/>
<evidence type="ECO:0000259" key="7">
    <source>
        <dbReference type="Pfam" id="PF00155"/>
    </source>
</evidence>
<protein>
    <recommendedName>
        <fullName evidence="6">Aminotransferase</fullName>
        <ecNumber evidence="6">2.6.1.-</ecNumber>
    </recommendedName>
</protein>
<dbReference type="PANTHER" id="PTHR46383:SF4">
    <property type="entry name" value="AMINOTRANSFERASE"/>
    <property type="match status" value="1"/>
</dbReference>
<evidence type="ECO:0000256" key="1">
    <source>
        <dbReference type="ARBA" id="ARBA00001933"/>
    </source>
</evidence>
<dbReference type="InterPro" id="IPR004838">
    <property type="entry name" value="NHTrfase_class1_PyrdxlP-BS"/>
</dbReference>
<evidence type="ECO:0000256" key="6">
    <source>
        <dbReference type="RuleBase" id="RU000481"/>
    </source>
</evidence>
<dbReference type="CDD" id="cd00609">
    <property type="entry name" value="AAT_like"/>
    <property type="match status" value="1"/>
</dbReference>
<dbReference type="PANTHER" id="PTHR46383">
    <property type="entry name" value="ASPARTATE AMINOTRANSFERASE"/>
    <property type="match status" value="1"/>
</dbReference>
<sequence length="384" mass="42440">MQTNYLLEKILPSQILYMNEVFSKQEGIIKLTLGEPDFNVPQKIKDAAIAAVENNHSHYTHAAGTPELRQAIADYLQRRQGLTYDPNRQIFVTVGATEALTAAVTAMLNPGDKVLIPSPYFPFYEAIISMVGATVVTVDTAADGFILTPEKLHETMKREEGIKAVLLNFPCNPTGVTYSRQEVKDLAEAISQYDVVAISDEIYSELTYGPQHTSLAEFIPEQTILINGTSKAFAMTGYRVGFIAAPLHLAIPLFKAHQFMVTCATAIAQAAAVVAFNECDEEVQEMKTAYLKRRDYMQTALEKIGFSMTQPKGAFYLFVKVPEFLGLNDEEFCIELAETAKVGTIPGSYFGPGGEGYFRLSYAASKENLEEAVKRMAAYLESKK</sequence>
<keyword evidence="3 6" id="KW-0032">Aminotransferase</keyword>
<evidence type="ECO:0000256" key="2">
    <source>
        <dbReference type="ARBA" id="ARBA00007441"/>
    </source>
</evidence>
<evidence type="ECO:0000313" key="9">
    <source>
        <dbReference type="Proteomes" id="UP001059480"/>
    </source>
</evidence>
<dbReference type="InterPro" id="IPR015421">
    <property type="entry name" value="PyrdxlP-dep_Trfase_major"/>
</dbReference>
<reference evidence="8" key="2">
    <citation type="journal article" date="2023" name="Curr. Microbiol.">
        <title>Granulicatella seriolae sp. nov., a Novel Facultative Anaerobe Isolated from Yellowtail Marine Fish.</title>
        <authorList>
            <person name="Lee M."/>
            <person name="Choi Y.J."/>
            <person name="Farooq A."/>
            <person name="Jeong J.B."/>
            <person name="Jung M.Y."/>
        </authorList>
    </citation>
    <scope>NUCLEOTIDE SEQUENCE</scope>
    <source>
        <strain evidence="8">S8</strain>
    </source>
</reference>
<dbReference type="SUPFAM" id="SSF53383">
    <property type="entry name" value="PLP-dependent transferases"/>
    <property type="match status" value="1"/>
</dbReference>
<keyword evidence="5" id="KW-0663">Pyridoxal phosphate</keyword>
<evidence type="ECO:0000256" key="5">
    <source>
        <dbReference type="ARBA" id="ARBA00022898"/>
    </source>
</evidence>
<dbReference type="Gene3D" id="3.40.640.10">
    <property type="entry name" value="Type I PLP-dependent aspartate aminotransferase-like (Major domain)"/>
    <property type="match status" value="1"/>
</dbReference>
<keyword evidence="4 6" id="KW-0808">Transferase</keyword>
<dbReference type="Pfam" id="PF00155">
    <property type="entry name" value="Aminotran_1_2"/>
    <property type="match status" value="1"/>
</dbReference>
<gene>
    <name evidence="8" type="ORF">NPA36_08145</name>
</gene>
<comment type="similarity">
    <text evidence="2 6">Belongs to the class-I pyridoxal-phosphate-dependent aminotransferase family.</text>
</comment>
<evidence type="ECO:0000256" key="4">
    <source>
        <dbReference type="ARBA" id="ARBA00022679"/>
    </source>
</evidence>
<name>A0ABT1WPR3_9LACT</name>
<dbReference type="InterPro" id="IPR050596">
    <property type="entry name" value="AspAT/PAT-like"/>
</dbReference>
<dbReference type="InterPro" id="IPR015424">
    <property type="entry name" value="PyrdxlP-dep_Trfase"/>
</dbReference>
<dbReference type="EC" id="2.6.1.-" evidence="6"/>
<organism evidence="8 9">
    <name type="scientific">Granulicatella seriolae</name>
    <dbReference type="NCBI Taxonomy" id="2967226"/>
    <lineage>
        <taxon>Bacteria</taxon>
        <taxon>Bacillati</taxon>
        <taxon>Bacillota</taxon>
        <taxon>Bacilli</taxon>
        <taxon>Lactobacillales</taxon>
        <taxon>Carnobacteriaceae</taxon>
        <taxon>Granulicatella</taxon>
    </lineage>
</organism>
<dbReference type="Proteomes" id="UP001059480">
    <property type="component" value="Unassembled WGS sequence"/>
</dbReference>
<evidence type="ECO:0000256" key="3">
    <source>
        <dbReference type="ARBA" id="ARBA00022576"/>
    </source>
</evidence>
<evidence type="ECO:0000313" key="8">
    <source>
        <dbReference type="EMBL" id="MCQ9210519.1"/>
    </source>
</evidence>
<dbReference type="InterPro" id="IPR004839">
    <property type="entry name" value="Aminotransferase_I/II_large"/>
</dbReference>
<reference evidence="8" key="1">
    <citation type="submission" date="2022-07" db="EMBL/GenBank/DDBJ databases">
        <authorList>
            <person name="Jung M.-Y."/>
            <person name="Lee M."/>
        </authorList>
    </citation>
    <scope>NUCLEOTIDE SEQUENCE</scope>
    <source>
        <strain evidence="8">S8</strain>
    </source>
</reference>
<comment type="caution">
    <text evidence="8">The sequence shown here is derived from an EMBL/GenBank/DDBJ whole genome shotgun (WGS) entry which is preliminary data.</text>
</comment>
<dbReference type="PROSITE" id="PS00105">
    <property type="entry name" value="AA_TRANSFER_CLASS_1"/>
    <property type="match status" value="1"/>
</dbReference>
<reference evidence="8" key="3">
    <citation type="journal article" date="2023" name="Microbiol. Resour. Announc.">
        <title>Draft Genome Sequence of Granulicatella sp. Strain S8, Isolated from a Marine Fish, Seriola quinqueradiata.</title>
        <authorList>
            <person name="Lee M."/>
            <person name="Farooq A."/>
            <person name="Jeong J.B."/>
            <person name="Jung M.Y."/>
        </authorList>
    </citation>
    <scope>NUCLEOTIDE SEQUENCE</scope>
    <source>
        <strain evidence="8">S8</strain>
    </source>
</reference>
<dbReference type="RefSeq" id="WP_256945632.1">
    <property type="nucleotide sequence ID" value="NZ_JANHNZ010000009.1"/>
</dbReference>